<feature type="compositionally biased region" description="Low complexity" evidence="1">
    <location>
        <begin position="144"/>
        <end position="154"/>
    </location>
</feature>
<organism evidence="2 3">
    <name type="scientific">Heterorhabditis bacteriophora</name>
    <name type="common">Entomopathogenic nematode worm</name>
    <dbReference type="NCBI Taxonomy" id="37862"/>
    <lineage>
        <taxon>Eukaryota</taxon>
        <taxon>Metazoa</taxon>
        <taxon>Ecdysozoa</taxon>
        <taxon>Nematoda</taxon>
        <taxon>Chromadorea</taxon>
        <taxon>Rhabditida</taxon>
        <taxon>Rhabditina</taxon>
        <taxon>Rhabditomorpha</taxon>
        <taxon>Strongyloidea</taxon>
        <taxon>Heterorhabditidae</taxon>
        <taxon>Heterorhabditis</taxon>
    </lineage>
</organism>
<feature type="compositionally biased region" description="Polar residues" evidence="1">
    <location>
        <begin position="124"/>
        <end position="143"/>
    </location>
</feature>
<evidence type="ECO:0000256" key="1">
    <source>
        <dbReference type="SAM" id="MobiDB-lite"/>
    </source>
</evidence>
<proteinExistence type="predicted"/>
<accession>A0A1I7WC84</accession>
<feature type="region of interest" description="Disordered" evidence="1">
    <location>
        <begin position="117"/>
        <end position="197"/>
    </location>
</feature>
<feature type="compositionally biased region" description="Low complexity" evidence="1">
    <location>
        <begin position="165"/>
        <end position="178"/>
    </location>
</feature>
<protein>
    <submittedName>
        <fullName evidence="3">RUN domain-containing protein</fullName>
    </submittedName>
</protein>
<keyword evidence="2" id="KW-1185">Reference proteome</keyword>
<reference evidence="3" key="1">
    <citation type="submission" date="2016-11" db="UniProtKB">
        <authorList>
            <consortium name="WormBaseParasite"/>
        </authorList>
    </citation>
    <scope>IDENTIFICATION</scope>
</reference>
<evidence type="ECO:0000313" key="3">
    <source>
        <dbReference type="WBParaSite" id="Hba_02320"/>
    </source>
</evidence>
<name>A0A1I7WC84_HETBA</name>
<evidence type="ECO:0000313" key="2">
    <source>
        <dbReference type="Proteomes" id="UP000095283"/>
    </source>
</evidence>
<sequence>MDFNFVMQSVVRDAIFALNTKLFLNNSTFFDGFTIRLANCTSTQVNVDNDTQFTLVRHSQSLIKLLLEFENLTIENNINHNSIFSRSFSYFYRWVHDYQEACMGKVVRFIEGELNRTPSVPAPSHNSTPPSTTRKLASNRFANSSSSIRQTSTSNHRTVARINDPAPSTPTFTPASSTEKNRRKPYHSSVCTVYDRP</sequence>
<dbReference type="WBParaSite" id="Hba_02320">
    <property type="protein sequence ID" value="Hba_02320"/>
    <property type="gene ID" value="Hba_02320"/>
</dbReference>
<dbReference type="AlphaFoldDB" id="A0A1I7WC84"/>
<dbReference type="Proteomes" id="UP000095283">
    <property type="component" value="Unplaced"/>
</dbReference>